<dbReference type="OrthoDB" id="9972368at2759"/>
<evidence type="ECO:0000313" key="4">
    <source>
        <dbReference type="Proteomes" id="UP001153620"/>
    </source>
</evidence>
<reference evidence="3" key="1">
    <citation type="submission" date="2022-01" db="EMBL/GenBank/DDBJ databases">
        <authorList>
            <person name="King R."/>
        </authorList>
    </citation>
    <scope>NUCLEOTIDE SEQUENCE</scope>
</reference>
<sequence>MKPIAADEMFPEGIDVEDSAIVLDSLHDGQKDIHSDFYNDFEDLFDEDLD</sequence>
<dbReference type="GO" id="GO:0008180">
    <property type="term" value="C:COP9 signalosome"/>
    <property type="evidence" value="ECO:0007669"/>
    <property type="project" value="UniProtKB-KW"/>
</dbReference>
<dbReference type="InterPro" id="IPR029391">
    <property type="entry name" value="CSN9_metazoa"/>
</dbReference>
<evidence type="ECO:0000313" key="3">
    <source>
        <dbReference type="EMBL" id="CAG9805895.1"/>
    </source>
</evidence>
<proteinExistence type="inferred from homology"/>
<keyword evidence="4" id="KW-1185">Reference proteome</keyword>
<organism evidence="3 4">
    <name type="scientific">Chironomus riparius</name>
    <dbReference type="NCBI Taxonomy" id="315576"/>
    <lineage>
        <taxon>Eukaryota</taxon>
        <taxon>Metazoa</taxon>
        <taxon>Ecdysozoa</taxon>
        <taxon>Arthropoda</taxon>
        <taxon>Hexapoda</taxon>
        <taxon>Insecta</taxon>
        <taxon>Pterygota</taxon>
        <taxon>Neoptera</taxon>
        <taxon>Endopterygota</taxon>
        <taxon>Diptera</taxon>
        <taxon>Nematocera</taxon>
        <taxon>Chironomoidea</taxon>
        <taxon>Chironomidae</taxon>
        <taxon>Chironominae</taxon>
        <taxon>Chironomus</taxon>
    </lineage>
</organism>
<dbReference type="AlphaFoldDB" id="A0A9N9RYS0"/>
<evidence type="ECO:0000256" key="1">
    <source>
        <dbReference type="ARBA" id="ARBA00009162"/>
    </source>
</evidence>
<dbReference type="Pfam" id="PF15004">
    <property type="entry name" value="MYEOV2"/>
    <property type="match status" value="1"/>
</dbReference>
<protein>
    <recommendedName>
        <fullName evidence="5">COP9 signalosome complex subunit 9</fullName>
    </recommendedName>
</protein>
<dbReference type="EMBL" id="OU895878">
    <property type="protein sequence ID" value="CAG9805895.1"/>
    <property type="molecule type" value="Genomic_DNA"/>
</dbReference>
<keyword evidence="2" id="KW-0736">Signalosome</keyword>
<comment type="similarity">
    <text evidence="1">Belongs to the CSN9 family.</text>
</comment>
<accession>A0A9N9RYS0</accession>
<name>A0A9N9RYS0_9DIPT</name>
<evidence type="ECO:0008006" key="5">
    <source>
        <dbReference type="Google" id="ProtNLM"/>
    </source>
</evidence>
<evidence type="ECO:0000256" key="2">
    <source>
        <dbReference type="ARBA" id="ARBA00022790"/>
    </source>
</evidence>
<reference evidence="3" key="2">
    <citation type="submission" date="2022-10" db="EMBL/GenBank/DDBJ databases">
        <authorList>
            <consortium name="ENA_rothamsted_submissions"/>
            <consortium name="culmorum"/>
            <person name="King R."/>
        </authorList>
    </citation>
    <scope>NUCLEOTIDE SEQUENCE</scope>
</reference>
<gene>
    <name evidence="3" type="ORF">CHIRRI_LOCUS8762</name>
</gene>
<dbReference type="Proteomes" id="UP001153620">
    <property type="component" value="Chromosome 2"/>
</dbReference>